<reference evidence="18" key="1">
    <citation type="submission" date="2023-03" db="EMBL/GenBank/DDBJ databases">
        <authorList>
            <person name="Julca I."/>
        </authorList>
    </citation>
    <scope>NUCLEOTIDE SEQUENCE</scope>
</reference>
<feature type="region of interest" description="Disordered" evidence="14">
    <location>
        <begin position="269"/>
        <end position="295"/>
    </location>
</feature>
<accession>A0AAV1C1G9</accession>
<evidence type="ECO:0000256" key="15">
    <source>
        <dbReference type="SAM" id="Phobius"/>
    </source>
</evidence>
<organism evidence="18 19">
    <name type="scientific">Oldenlandia corymbosa var. corymbosa</name>
    <dbReference type="NCBI Taxonomy" id="529605"/>
    <lineage>
        <taxon>Eukaryota</taxon>
        <taxon>Viridiplantae</taxon>
        <taxon>Streptophyta</taxon>
        <taxon>Embryophyta</taxon>
        <taxon>Tracheophyta</taxon>
        <taxon>Spermatophyta</taxon>
        <taxon>Magnoliopsida</taxon>
        <taxon>eudicotyledons</taxon>
        <taxon>Gunneridae</taxon>
        <taxon>Pentapetalae</taxon>
        <taxon>asterids</taxon>
        <taxon>lamiids</taxon>
        <taxon>Gentianales</taxon>
        <taxon>Rubiaceae</taxon>
        <taxon>Rubioideae</taxon>
        <taxon>Spermacoceae</taxon>
        <taxon>Hedyotis-Oldenlandia complex</taxon>
        <taxon>Oldenlandia</taxon>
    </lineage>
</organism>
<dbReference type="SUPFAM" id="SSF51110">
    <property type="entry name" value="alpha-D-mannose-specific plant lectins"/>
    <property type="match status" value="1"/>
</dbReference>
<evidence type="ECO:0000313" key="19">
    <source>
        <dbReference type="Proteomes" id="UP001161247"/>
    </source>
</evidence>
<dbReference type="Pfam" id="PF08276">
    <property type="entry name" value="PAN_2"/>
    <property type="match status" value="1"/>
</dbReference>
<proteinExistence type="predicted"/>
<dbReference type="CDD" id="cd14066">
    <property type="entry name" value="STKc_IRAK"/>
    <property type="match status" value="1"/>
</dbReference>
<sequence>MSKSQKLNPMIISGLHVILFLRFRGAYDGPVFLRYHDIWLNPATRSVITAEKKKVLNALPGNSTKRYLGIWYKNITVHTVVWVANREHPLNTTKGTLEVIKPGFLVLRASANNTIWSSNYSITVRNPVARLLDSGNLSFDYPTDTYLPGMKLGRNFVTGRDVYITSWKSADDPSPGEFTYSLDSTGYPQKKIKKGLIGNNIFTFEVVYNTMDMGTSDYARCGPNISLDDCKNLCFKDCTCTAYSSLDVRNGGSGCLLCYPKASLYASLEPQLPTPPRPPPAPAIPDTPTAANVQPDGKKKRSILVWLLPLSILILVLLGIGLILYKYRRIRKHPKIKPEGVSKRTSGKDYINKPEGKKIELPQFEFYRLVQATNNFSPENKLGEGGYGPVYLGVLEEGQEIAVKRLSKSSEQGADQFRNEARCIAQLQHRNLVKLLGCCVEGEEKILIYEYMRHGSLDYWIFDRSRSAKLDWPKRLNVIQGISRGLLYLHEDSQPRIVHRDLKASNILLDADLKPKISDFGIARIFGGNKTEDRTRMVVGTQGYISPEYAGGGTFSIKSDVFSFGVLVLEIICGRKNRTFNYEGYPINLLGYAWMLNRDGKALELVDPNLGNSYCSSEVIRAVKVGLLCVQQSPEDRPDMSCVVNMLGNEVVIPEAAQPGFYVERVVTHPEFTMITTIEPR</sequence>
<comment type="catalytic activity">
    <reaction evidence="13">
        <text>L-seryl-[protein] + ATP = O-phospho-L-seryl-[protein] + ADP + H(+)</text>
        <dbReference type="Rhea" id="RHEA:17989"/>
        <dbReference type="Rhea" id="RHEA-COMP:9863"/>
        <dbReference type="Rhea" id="RHEA-COMP:11604"/>
        <dbReference type="ChEBI" id="CHEBI:15378"/>
        <dbReference type="ChEBI" id="CHEBI:29999"/>
        <dbReference type="ChEBI" id="CHEBI:30616"/>
        <dbReference type="ChEBI" id="CHEBI:83421"/>
        <dbReference type="ChEBI" id="CHEBI:456216"/>
        <dbReference type="EC" id="2.7.11.1"/>
    </reaction>
</comment>
<evidence type="ECO:0000256" key="3">
    <source>
        <dbReference type="ARBA" id="ARBA00022475"/>
    </source>
</evidence>
<evidence type="ECO:0000256" key="14">
    <source>
        <dbReference type="SAM" id="MobiDB-lite"/>
    </source>
</evidence>
<feature type="compositionally biased region" description="Pro residues" evidence="14">
    <location>
        <begin position="272"/>
        <end position="285"/>
    </location>
</feature>
<dbReference type="SMART" id="SM00108">
    <property type="entry name" value="B_lectin"/>
    <property type="match status" value="1"/>
</dbReference>
<dbReference type="EC" id="2.7.11.1" evidence="2"/>
<dbReference type="GO" id="GO:0005524">
    <property type="term" value="F:ATP binding"/>
    <property type="evidence" value="ECO:0007669"/>
    <property type="project" value="UniProtKB-KW"/>
</dbReference>
<dbReference type="InterPro" id="IPR003609">
    <property type="entry name" value="Pan_app"/>
</dbReference>
<dbReference type="InterPro" id="IPR011009">
    <property type="entry name" value="Kinase-like_dom_sf"/>
</dbReference>
<keyword evidence="19" id="KW-1185">Reference proteome</keyword>
<evidence type="ECO:0000313" key="18">
    <source>
        <dbReference type="EMBL" id="CAI9088617.1"/>
    </source>
</evidence>
<keyword evidence="5" id="KW-0808">Transferase</keyword>
<feature type="transmembrane region" description="Helical" evidence="15">
    <location>
        <begin position="303"/>
        <end position="325"/>
    </location>
</feature>
<evidence type="ECO:0000256" key="8">
    <source>
        <dbReference type="ARBA" id="ARBA00022777"/>
    </source>
</evidence>
<dbReference type="InterPro" id="IPR001245">
    <property type="entry name" value="Ser-Thr/Tyr_kinase_cat_dom"/>
</dbReference>
<dbReference type="PROSITE" id="PS50011">
    <property type="entry name" value="PROTEIN_KINASE_DOM"/>
    <property type="match status" value="1"/>
</dbReference>
<protein>
    <recommendedName>
        <fullName evidence="2">non-specific serine/threonine protein kinase</fullName>
        <ecNumber evidence="2">2.7.11.1</ecNumber>
    </recommendedName>
</protein>
<feature type="domain" description="Bulb-type lectin" evidence="17">
    <location>
        <begin position="35"/>
        <end position="152"/>
    </location>
</feature>
<evidence type="ECO:0000256" key="13">
    <source>
        <dbReference type="ARBA" id="ARBA00048679"/>
    </source>
</evidence>
<keyword evidence="9" id="KW-0067">ATP-binding</keyword>
<dbReference type="InterPro" id="IPR000719">
    <property type="entry name" value="Prot_kinase_dom"/>
</dbReference>
<keyword evidence="6" id="KW-0732">Signal</keyword>
<evidence type="ECO:0000256" key="1">
    <source>
        <dbReference type="ARBA" id="ARBA00004251"/>
    </source>
</evidence>
<dbReference type="InterPro" id="IPR008271">
    <property type="entry name" value="Ser/Thr_kinase_AS"/>
</dbReference>
<dbReference type="Gene3D" id="2.90.10.10">
    <property type="entry name" value="Bulb-type lectin domain"/>
    <property type="match status" value="1"/>
</dbReference>
<dbReference type="Gene3D" id="3.30.200.20">
    <property type="entry name" value="Phosphorylase Kinase, domain 1"/>
    <property type="match status" value="1"/>
</dbReference>
<evidence type="ECO:0000256" key="2">
    <source>
        <dbReference type="ARBA" id="ARBA00012513"/>
    </source>
</evidence>
<dbReference type="PROSITE" id="PS00108">
    <property type="entry name" value="PROTEIN_KINASE_ST"/>
    <property type="match status" value="1"/>
</dbReference>
<feature type="domain" description="Protein kinase" evidence="16">
    <location>
        <begin position="376"/>
        <end position="652"/>
    </location>
</feature>
<evidence type="ECO:0000256" key="7">
    <source>
        <dbReference type="ARBA" id="ARBA00022741"/>
    </source>
</evidence>
<dbReference type="GO" id="GO:0004674">
    <property type="term" value="F:protein serine/threonine kinase activity"/>
    <property type="evidence" value="ECO:0007669"/>
    <property type="project" value="UniProtKB-KW"/>
</dbReference>
<keyword evidence="3" id="KW-1003">Cell membrane</keyword>
<keyword evidence="7" id="KW-0547">Nucleotide-binding</keyword>
<keyword evidence="4" id="KW-0723">Serine/threonine-protein kinase</keyword>
<dbReference type="Proteomes" id="UP001161247">
    <property type="component" value="Chromosome 1"/>
</dbReference>
<evidence type="ECO:0000256" key="11">
    <source>
        <dbReference type="ARBA" id="ARBA00023180"/>
    </source>
</evidence>
<name>A0AAV1C1G9_OLDCO</name>
<keyword evidence="15" id="KW-0472">Membrane</keyword>
<comment type="catalytic activity">
    <reaction evidence="12">
        <text>L-threonyl-[protein] + ATP = O-phospho-L-threonyl-[protein] + ADP + H(+)</text>
        <dbReference type="Rhea" id="RHEA:46608"/>
        <dbReference type="Rhea" id="RHEA-COMP:11060"/>
        <dbReference type="Rhea" id="RHEA-COMP:11605"/>
        <dbReference type="ChEBI" id="CHEBI:15378"/>
        <dbReference type="ChEBI" id="CHEBI:30013"/>
        <dbReference type="ChEBI" id="CHEBI:30616"/>
        <dbReference type="ChEBI" id="CHEBI:61977"/>
        <dbReference type="ChEBI" id="CHEBI:456216"/>
        <dbReference type="EC" id="2.7.11.1"/>
    </reaction>
</comment>
<gene>
    <name evidence="18" type="ORF">OLC1_LOCUS1150</name>
</gene>
<dbReference type="InterPro" id="IPR036426">
    <property type="entry name" value="Bulb-type_lectin_dom_sf"/>
</dbReference>
<dbReference type="Gene3D" id="1.10.510.10">
    <property type="entry name" value="Transferase(Phosphotransferase) domain 1"/>
    <property type="match status" value="1"/>
</dbReference>
<dbReference type="InterPro" id="IPR001480">
    <property type="entry name" value="Bulb-type_lectin_dom"/>
</dbReference>
<evidence type="ECO:0000256" key="4">
    <source>
        <dbReference type="ARBA" id="ARBA00022527"/>
    </source>
</evidence>
<dbReference type="Pfam" id="PF07714">
    <property type="entry name" value="PK_Tyr_Ser-Thr"/>
    <property type="match status" value="1"/>
</dbReference>
<dbReference type="PANTHER" id="PTHR27002:SF851">
    <property type="entry name" value="G-TYPE LECTIN S-RECEPTOR-LIKE SERINE_THREONINE-PROTEIN KINASE SD1-1"/>
    <property type="match status" value="1"/>
</dbReference>
<dbReference type="CDD" id="cd00028">
    <property type="entry name" value="B_lectin"/>
    <property type="match status" value="1"/>
</dbReference>
<evidence type="ECO:0000256" key="6">
    <source>
        <dbReference type="ARBA" id="ARBA00022729"/>
    </source>
</evidence>
<evidence type="ECO:0000256" key="9">
    <source>
        <dbReference type="ARBA" id="ARBA00022840"/>
    </source>
</evidence>
<evidence type="ECO:0000256" key="5">
    <source>
        <dbReference type="ARBA" id="ARBA00022679"/>
    </source>
</evidence>
<dbReference type="PROSITE" id="PS50927">
    <property type="entry name" value="BULB_LECTIN"/>
    <property type="match status" value="1"/>
</dbReference>
<dbReference type="FunFam" id="3.30.200.20:FF:000195">
    <property type="entry name" value="G-type lectin S-receptor-like serine/threonine-protein kinase"/>
    <property type="match status" value="1"/>
</dbReference>
<keyword evidence="10" id="KW-1015">Disulfide bond</keyword>
<dbReference type="PANTHER" id="PTHR27002">
    <property type="entry name" value="RECEPTOR-LIKE SERINE/THREONINE-PROTEIN KINASE SD1-8"/>
    <property type="match status" value="1"/>
</dbReference>
<dbReference type="EMBL" id="OX459118">
    <property type="protein sequence ID" value="CAI9088617.1"/>
    <property type="molecule type" value="Genomic_DNA"/>
</dbReference>
<evidence type="ECO:0000256" key="10">
    <source>
        <dbReference type="ARBA" id="ARBA00023157"/>
    </source>
</evidence>
<keyword evidence="15" id="KW-1133">Transmembrane helix</keyword>
<keyword evidence="15" id="KW-0812">Transmembrane</keyword>
<dbReference type="SMART" id="SM00220">
    <property type="entry name" value="S_TKc"/>
    <property type="match status" value="1"/>
</dbReference>
<dbReference type="Pfam" id="PF01453">
    <property type="entry name" value="B_lectin"/>
    <property type="match status" value="1"/>
</dbReference>
<dbReference type="AlphaFoldDB" id="A0AAV1C1G9"/>
<keyword evidence="11" id="KW-0325">Glycoprotein</keyword>
<evidence type="ECO:0000259" key="17">
    <source>
        <dbReference type="PROSITE" id="PS50927"/>
    </source>
</evidence>
<dbReference type="SUPFAM" id="SSF56112">
    <property type="entry name" value="Protein kinase-like (PK-like)"/>
    <property type="match status" value="1"/>
</dbReference>
<dbReference type="FunFam" id="1.10.510.10:FF:000060">
    <property type="entry name" value="G-type lectin S-receptor-like serine/threonine-protein kinase"/>
    <property type="match status" value="1"/>
</dbReference>
<evidence type="ECO:0000259" key="16">
    <source>
        <dbReference type="PROSITE" id="PS50011"/>
    </source>
</evidence>
<comment type="subcellular location">
    <subcellularLocation>
        <location evidence="1">Cell membrane</location>
        <topology evidence="1">Single-pass type I membrane protein</topology>
    </subcellularLocation>
</comment>
<keyword evidence="8" id="KW-0418">Kinase</keyword>
<evidence type="ECO:0000256" key="12">
    <source>
        <dbReference type="ARBA" id="ARBA00047899"/>
    </source>
</evidence>
<dbReference type="GO" id="GO:0005886">
    <property type="term" value="C:plasma membrane"/>
    <property type="evidence" value="ECO:0007669"/>
    <property type="project" value="UniProtKB-SubCell"/>
</dbReference>